<feature type="region of interest" description="Disordered" evidence="9">
    <location>
        <begin position="2326"/>
        <end position="2378"/>
    </location>
</feature>
<dbReference type="SMART" id="SM00487">
    <property type="entry name" value="DEXDc"/>
    <property type="match status" value="1"/>
</dbReference>
<evidence type="ECO:0000256" key="9">
    <source>
        <dbReference type="SAM" id="MobiDB-lite"/>
    </source>
</evidence>
<dbReference type="Pfam" id="PF00176">
    <property type="entry name" value="SNF2-rel_dom"/>
    <property type="match status" value="1"/>
</dbReference>
<feature type="compositionally biased region" description="Basic and acidic residues" evidence="9">
    <location>
        <begin position="3169"/>
        <end position="3182"/>
    </location>
</feature>
<dbReference type="EMBL" id="BPVZ01000001">
    <property type="protein sequence ID" value="GKU85565.1"/>
    <property type="molecule type" value="Genomic_DNA"/>
</dbReference>
<evidence type="ECO:0000259" key="12">
    <source>
        <dbReference type="PROSITE" id="PS51204"/>
    </source>
</evidence>
<dbReference type="PANTHER" id="PTHR10799">
    <property type="entry name" value="SNF2/RAD54 HELICASE FAMILY"/>
    <property type="match status" value="1"/>
</dbReference>
<feature type="compositionally biased region" description="Polar residues" evidence="9">
    <location>
        <begin position="3183"/>
        <end position="3200"/>
    </location>
</feature>
<dbReference type="Proteomes" id="UP001054252">
    <property type="component" value="Unassembled WGS sequence"/>
</dbReference>
<dbReference type="InterPro" id="IPR014978">
    <property type="entry name" value="Gln-Leu-Gln_QLQ"/>
</dbReference>
<feature type="compositionally biased region" description="Polar residues" evidence="9">
    <location>
        <begin position="142"/>
        <end position="171"/>
    </location>
</feature>
<feature type="compositionally biased region" description="Polar residues" evidence="9">
    <location>
        <begin position="3233"/>
        <end position="3245"/>
    </location>
</feature>
<dbReference type="GO" id="GO:0048731">
    <property type="term" value="P:system development"/>
    <property type="evidence" value="ECO:0007669"/>
    <property type="project" value="UniProtKB-ARBA"/>
</dbReference>
<dbReference type="SMART" id="SM00490">
    <property type="entry name" value="HELICc"/>
    <property type="match status" value="1"/>
</dbReference>
<feature type="region of interest" description="Disordered" evidence="9">
    <location>
        <begin position="88"/>
        <end position="108"/>
    </location>
</feature>
<feature type="compositionally biased region" description="Basic residues" evidence="9">
    <location>
        <begin position="1815"/>
        <end position="1831"/>
    </location>
</feature>
<feature type="compositionally biased region" description="Polar residues" evidence="9">
    <location>
        <begin position="2860"/>
        <end position="2873"/>
    </location>
</feature>
<feature type="region of interest" description="Disordered" evidence="9">
    <location>
        <begin position="672"/>
        <end position="752"/>
    </location>
</feature>
<feature type="compositionally biased region" description="Polar residues" evidence="9">
    <location>
        <begin position="3023"/>
        <end position="3036"/>
    </location>
</feature>
<feature type="domain" description="Helicase ATP-binding" evidence="10">
    <location>
        <begin position="1051"/>
        <end position="1218"/>
    </location>
</feature>
<feature type="domain" description="HSA" evidence="12">
    <location>
        <begin position="858"/>
        <end position="932"/>
    </location>
</feature>
<feature type="compositionally biased region" description="Polar residues" evidence="9">
    <location>
        <begin position="3257"/>
        <end position="3266"/>
    </location>
</feature>
<feature type="region of interest" description="Disordered" evidence="9">
    <location>
        <begin position="2157"/>
        <end position="2211"/>
    </location>
</feature>
<proteinExistence type="predicted"/>
<feature type="region of interest" description="Disordered" evidence="9">
    <location>
        <begin position="1902"/>
        <end position="1986"/>
    </location>
</feature>
<dbReference type="GO" id="GO:0004386">
    <property type="term" value="F:helicase activity"/>
    <property type="evidence" value="ECO:0007669"/>
    <property type="project" value="UniProtKB-KW"/>
</dbReference>
<dbReference type="InterPro" id="IPR014001">
    <property type="entry name" value="Helicase_ATP-bd"/>
</dbReference>
<keyword evidence="4" id="KW-0347">Helicase</keyword>
<dbReference type="InterPro" id="IPR000330">
    <property type="entry name" value="SNF2_N"/>
</dbReference>
<evidence type="ECO:0000313" key="14">
    <source>
        <dbReference type="Proteomes" id="UP001054252"/>
    </source>
</evidence>
<evidence type="ECO:0000256" key="6">
    <source>
        <dbReference type="ARBA" id="ARBA00023015"/>
    </source>
</evidence>
<dbReference type="PROSITE" id="PS51192">
    <property type="entry name" value="HELICASE_ATP_BIND_1"/>
    <property type="match status" value="1"/>
</dbReference>
<dbReference type="InterPro" id="IPR027417">
    <property type="entry name" value="P-loop_NTPase"/>
</dbReference>
<reference evidence="13 14" key="1">
    <citation type="journal article" date="2021" name="Commun. Biol.">
        <title>The genome of Shorea leprosula (Dipterocarpaceae) highlights the ecological relevance of drought in aseasonal tropical rainforests.</title>
        <authorList>
            <person name="Ng K.K.S."/>
            <person name="Kobayashi M.J."/>
            <person name="Fawcett J.A."/>
            <person name="Hatakeyama M."/>
            <person name="Paape T."/>
            <person name="Ng C.H."/>
            <person name="Ang C.C."/>
            <person name="Tnah L.H."/>
            <person name="Lee C.T."/>
            <person name="Nishiyama T."/>
            <person name="Sese J."/>
            <person name="O'Brien M.J."/>
            <person name="Copetti D."/>
            <person name="Mohd Noor M.I."/>
            <person name="Ong R.C."/>
            <person name="Putra M."/>
            <person name="Sireger I.Z."/>
            <person name="Indrioko S."/>
            <person name="Kosugi Y."/>
            <person name="Izuno A."/>
            <person name="Isagi Y."/>
            <person name="Lee S.L."/>
            <person name="Shimizu K.K."/>
        </authorList>
    </citation>
    <scope>NUCLEOTIDE SEQUENCE [LARGE SCALE GENOMIC DNA]</scope>
    <source>
        <strain evidence="13">214</strain>
    </source>
</reference>
<keyword evidence="5" id="KW-0067">ATP-binding</keyword>
<dbReference type="PROSITE" id="PS00354">
    <property type="entry name" value="HMGI_Y"/>
    <property type="match status" value="1"/>
</dbReference>
<dbReference type="InterPro" id="IPR049730">
    <property type="entry name" value="SNF2/RAD54-like_C"/>
</dbReference>
<dbReference type="SMART" id="SM01314">
    <property type="entry name" value="SnAC"/>
    <property type="match status" value="1"/>
</dbReference>
<dbReference type="Gene3D" id="3.40.50.10810">
    <property type="entry name" value="Tandem AAA-ATPase domain"/>
    <property type="match status" value="1"/>
</dbReference>
<dbReference type="GO" id="GO:0016787">
    <property type="term" value="F:hydrolase activity"/>
    <property type="evidence" value="ECO:0007669"/>
    <property type="project" value="UniProtKB-KW"/>
</dbReference>
<feature type="compositionally biased region" description="Polar residues" evidence="9">
    <location>
        <begin position="1905"/>
        <end position="1915"/>
    </location>
</feature>
<keyword evidence="7" id="KW-0804">Transcription</keyword>
<protein>
    <recommendedName>
        <fullName evidence="15">Chromatin structure-remodeling complex protein SYD-like</fullName>
    </recommendedName>
</protein>
<feature type="compositionally biased region" description="Polar residues" evidence="9">
    <location>
        <begin position="231"/>
        <end position="242"/>
    </location>
</feature>
<dbReference type="GO" id="GO:0042393">
    <property type="term" value="F:histone binding"/>
    <property type="evidence" value="ECO:0007669"/>
    <property type="project" value="InterPro"/>
</dbReference>
<comment type="caution">
    <text evidence="13">The sequence shown here is derived from an EMBL/GenBank/DDBJ whole genome shotgun (WGS) entry which is preliminary data.</text>
</comment>
<dbReference type="GO" id="GO:0006355">
    <property type="term" value="P:regulation of DNA-templated transcription"/>
    <property type="evidence" value="ECO:0007669"/>
    <property type="project" value="InterPro"/>
</dbReference>
<feature type="region of interest" description="Disordered" evidence="9">
    <location>
        <begin position="425"/>
        <end position="458"/>
    </location>
</feature>
<feature type="compositionally biased region" description="Low complexity" evidence="9">
    <location>
        <begin position="1794"/>
        <end position="1807"/>
    </location>
</feature>
<evidence type="ECO:0000256" key="8">
    <source>
        <dbReference type="ARBA" id="ARBA00023242"/>
    </source>
</evidence>
<feature type="compositionally biased region" description="Polar residues" evidence="9">
    <location>
        <begin position="2055"/>
        <end position="2066"/>
    </location>
</feature>
<feature type="region of interest" description="Disordered" evidence="9">
    <location>
        <begin position="1716"/>
        <end position="1870"/>
    </location>
</feature>
<dbReference type="Pfam" id="PF00271">
    <property type="entry name" value="Helicase_C"/>
    <property type="match status" value="1"/>
</dbReference>
<accession>A0AAV5HFP4</accession>
<organism evidence="13 14">
    <name type="scientific">Rubroshorea leprosula</name>
    <dbReference type="NCBI Taxonomy" id="152421"/>
    <lineage>
        <taxon>Eukaryota</taxon>
        <taxon>Viridiplantae</taxon>
        <taxon>Streptophyta</taxon>
        <taxon>Embryophyta</taxon>
        <taxon>Tracheophyta</taxon>
        <taxon>Spermatophyta</taxon>
        <taxon>Magnoliopsida</taxon>
        <taxon>eudicotyledons</taxon>
        <taxon>Gunneridae</taxon>
        <taxon>Pentapetalae</taxon>
        <taxon>rosids</taxon>
        <taxon>malvids</taxon>
        <taxon>Malvales</taxon>
        <taxon>Dipterocarpaceae</taxon>
        <taxon>Rubroshorea</taxon>
    </lineage>
</organism>
<keyword evidence="14" id="KW-1185">Reference proteome</keyword>
<dbReference type="PROSITE" id="PS51194">
    <property type="entry name" value="HELICASE_CTER"/>
    <property type="match status" value="1"/>
</dbReference>
<dbReference type="CDD" id="cd17996">
    <property type="entry name" value="DEXHc_SMARCA2_SMARCA4"/>
    <property type="match status" value="1"/>
</dbReference>
<feature type="compositionally biased region" description="Polar residues" evidence="9">
    <location>
        <begin position="1770"/>
        <end position="1793"/>
    </location>
</feature>
<feature type="region of interest" description="Disordered" evidence="9">
    <location>
        <begin position="2915"/>
        <end position="3052"/>
    </location>
</feature>
<feature type="region of interest" description="Disordered" evidence="9">
    <location>
        <begin position="216"/>
        <end position="242"/>
    </location>
</feature>
<feature type="region of interest" description="Disordered" evidence="9">
    <location>
        <begin position="121"/>
        <end position="202"/>
    </location>
</feature>
<dbReference type="Pfam" id="PF14619">
    <property type="entry name" value="SnAC"/>
    <property type="match status" value="1"/>
</dbReference>
<evidence type="ECO:0008006" key="15">
    <source>
        <dbReference type="Google" id="ProtNLM"/>
    </source>
</evidence>
<evidence type="ECO:0000313" key="13">
    <source>
        <dbReference type="EMBL" id="GKU85565.1"/>
    </source>
</evidence>
<keyword evidence="2" id="KW-0547">Nucleotide-binding</keyword>
<dbReference type="InterPro" id="IPR001650">
    <property type="entry name" value="Helicase_C-like"/>
</dbReference>
<feature type="compositionally biased region" description="Basic and acidic residues" evidence="9">
    <location>
        <begin position="498"/>
        <end position="511"/>
    </location>
</feature>
<feature type="compositionally biased region" description="Polar residues" evidence="9">
    <location>
        <begin position="3097"/>
        <end position="3109"/>
    </location>
</feature>
<keyword evidence="3" id="KW-0378">Hydrolase</keyword>
<gene>
    <name evidence="13" type="ORF">SLEP1_g222</name>
</gene>
<evidence type="ECO:0000256" key="2">
    <source>
        <dbReference type="ARBA" id="ARBA00022741"/>
    </source>
</evidence>
<feature type="region of interest" description="Disordered" evidence="9">
    <location>
        <begin position="3097"/>
        <end position="3144"/>
    </location>
</feature>
<feature type="compositionally biased region" description="Polar residues" evidence="9">
    <location>
        <begin position="425"/>
        <end position="436"/>
    </location>
</feature>
<dbReference type="SUPFAM" id="SSF52540">
    <property type="entry name" value="P-loop containing nucleoside triphosphate hydrolases"/>
    <property type="match status" value="2"/>
</dbReference>
<evidence type="ECO:0000256" key="5">
    <source>
        <dbReference type="ARBA" id="ARBA00022840"/>
    </source>
</evidence>
<evidence type="ECO:0000256" key="7">
    <source>
        <dbReference type="ARBA" id="ARBA00023163"/>
    </source>
</evidence>
<comment type="subcellular location">
    <subcellularLocation>
        <location evidence="1">Nucleus</location>
    </subcellularLocation>
</comment>
<dbReference type="InterPro" id="IPR038718">
    <property type="entry name" value="SNF2-like_sf"/>
</dbReference>
<feature type="domain" description="Helicase C-terminal" evidence="11">
    <location>
        <begin position="1362"/>
        <end position="1508"/>
    </location>
</feature>
<dbReference type="Gene3D" id="3.40.50.300">
    <property type="entry name" value="P-loop containing nucleotide triphosphate hydrolases"/>
    <property type="match status" value="1"/>
</dbReference>
<feature type="compositionally biased region" description="Low complexity" evidence="9">
    <location>
        <begin position="89"/>
        <end position="102"/>
    </location>
</feature>
<feature type="compositionally biased region" description="Basic and acidic residues" evidence="9">
    <location>
        <begin position="3128"/>
        <end position="3144"/>
    </location>
</feature>
<dbReference type="GO" id="GO:0005634">
    <property type="term" value="C:nucleus"/>
    <property type="evidence" value="ECO:0007669"/>
    <property type="project" value="UniProtKB-SubCell"/>
</dbReference>
<dbReference type="FunFam" id="3.40.50.300:FF:000871">
    <property type="entry name" value="Chromatin structure-remodeling complex protein SYD"/>
    <property type="match status" value="1"/>
</dbReference>
<evidence type="ECO:0000259" key="11">
    <source>
        <dbReference type="PROSITE" id="PS51194"/>
    </source>
</evidence>
<keyword evidence="6" id="KW-0805">Transcription regulation</keyword>
<evidence type="ECO:0000259" key="10">
    <source>
        <dbReference type="PROSITE" id="PS51192"/>
    </source>
</evidence>
<name>A0AAV5HFP4_9ROSI</name>
<feature type="region of interest" description="Disordered" evidence="9">
    <location>
        <begin position="2050"/>
        <end position="2076"/>
    </location>
</feature>
<feature type="region of interest" description="Disordered" evidence="9">
    <location>
        <begin position="2782"/>
        <end position="2805"/>
    </location>
</feature>
<dbReference type="GO" id="GO:0005524">
    <property type="term" value="F:ATP binding"/>
    <property type="evidence" value="ECO:0007669"/>
    <property type="project" value="UniProtKB-KW"/>
</dbReference>
<dbReference type="PROSITE" id="PS51204">
    <property type="entry name" value="HSA"/>
    <property type="match status" value="1"/>
</dbReference>
<keyword evidence="8" id="KW-0539">Nucleus</keyword>
<dbReference type="InterPro" id="IPR014012">
    <property type="entry name" value="HSA_dom"/>
</dbReference>
<feature type="region of interest" description="Disordered" evidence="9">
    <location>
        <begin position="2860"/>
        <end position="2884"/>
    </location>
</feature>
<feature type="region of interest" description="Disordered" evidence="9">
    <location>
        <begin position="498"/>
        <end position="521"/>
    </location>
</feature>
<dbReference type="InterPro" id="IPR029295">
    <property type="entry name" value="SnAC"/>
</dbReference>
<evidence type="ECO:0000256" key="1">
    <source>
        <dbReference type="ARBA" id="ARBA00004123"/>
    </source>
</evidence>
<dbReference type="InterPro" id="IPR000637">
    <property type="entry name" value="HMGI/Y_DNA-bd_CS"/>
</dbReference>
<dbReference type="CDD" id="cd18793">
    <property type="entry name" value="SF2_C_SNF"/>
    <property type="match status" value="1"/>
</dbReference>
<evidence type="ECO:0000256" key="4">
    <source>
        <dbReference type="ARBA" id="ARBA00022806"/>
    </source>
</evidence>
<dbReference type="SMART" id="SM00951">
    <property type="entry name" value="QLQ"/>
    <property type="match status" value="1"/>
</dbReference>
<dbReference type="FunFam" id="3.40.50.10810:FF:000016">
    <property type="entry name" value="Chromatin structure-remodeling complex protein SYD"/>
    <property type="match status" value="1"/>
</dbReference>
<evidence type="ECO:0000256" key="3">
    <source>
        <dbReference type="ARBA" id="ARBA00022801"/>
    </source>
</evidence>
<feature type="region of interest" description="Disordered" evidence="9">
    <location>
        <begin position="3162"/>
        <end position="3266"/>
    </location>
</feature>
<sequence length="3266" mass="357376">MAAPSHNVELEAAKFLHKLIQDSTDEPSKLATKLFVILQHMKTSGKEHSMPYQVISRAMETVINQHGLDIEALKSTRIPLTRGAQIGDSASSQYAGSSQASGVTKDSKAGLAENEMSKIDAFASSRPPVGPSSVASAGQDYYQGSGTHRSSQSLDHESPSSLETRSANSQSQDKHQNEGKNATTKRKRADSSLEPHIENPQLDTHSAVVNTRKGKMNKVEPSRGFSVKGGESTNFNLTTSSGHMEQFPSFSGNMRAMHRATQEGQNFPEGIVDSTNIANMRVPNLQYPEDAEVSSAHNASGQQAGSLSSMHEVLSSRGVWNQNKTGVPFERSQVHRFSANVVSGNMTTEIPIQQSTHASVASGAFGKVHGGIPATSSSFPAGDFPVSMQNSGSDYQRHGLSKGFEHDGGSSNIVADNSNIVQVGRPNSSSEMSMNRSIAPRDTGKSPLSPSPTFPATPFKGQQLKQLRAQCLVFLAFRNNLMPKKLHLEIALGNTVPKEDGSRKEITDHRGKAQSSNEPGNISEVVAPFGKMSNVPSGALSSGRFLEADHSARVAEKLKIMGDKKGPSPYLSVVADERKPLLAIRKLETEIQSQETVESQAFSTISTQQPDSATMRGGFVVSNPVDDMVDGHLQVGKVDQASPVMGMNKQLNPEISWPGVSSHNEVPRASLAVSSVQPEMVPERKDNAPSQLHNPDGPKFSEFQTRCVSAGSKGATTDDPLRNGVSFTSEQDEEDKSVSADSPPSPKHTMSEKWIMDQQKRKLLTDQNWILKQQKTRLRIAACFNKLKENVSSSDNISTRTRSVIELKKLQLLELQRRLRSDFLNDFFKPITTDMERLKSFKKHRHGRRIKQLEKYEQKMKEERQKRIRERQKEFFSEIEVHKERLDDVFKIRRERWKGFNKYVKEFHKRKERIHREKIDRIQREKINLLKINDVEGYLRMVQDAKSDRVKQLLKETEKYLQKLGSKLREAKVMAQSFENDNDEVRTATVAENETAVENEDESDQAKHYMESNEKYYLMAHSIKENISEQPTYLQGGKLREYQMNGLRWLVSLYNNHLNGILADEMGLGKTVQVISLICYLMETKNDRGPFLVVVPSSVLPGWETEINFWAPGIHKIVYAGPPEERRRLFKERIVHQKFNILLTTYEYLMNKHDRPKLSKIHWHYIIIDEGHRIKNASCKLNADLKHYHSSHRLLLTGTPLQNNLEELWALLNFLLPNIFNSSEDFSQWFNKPFESNGDNSADEALLSEEENLLIINRLHQVLRPFVLRRLKHKVENELPEKIERLVRCEASAYQKLLMKRVEENLGSIGNTKARSVHNSVMELRNICNHPYLSQLHAEEVDSSLPKHYLPSLIRLCGKLEMLDRLLPKLKATDHRVLFFSTMTRLLDIMEEYLTMKQYRYLRLDGHTSGNDRGALIDGFNKPNSPFFIFLLSIRAGGVGVNLQAADTVILFDTDWNPQVDLQAQARAHRIGQKKDVLVLRFETVQTVEEQVRASAEHKLGVANQSITAGFFDNNTSAEDRREYLESLLRESKKEEAAPVLDDDGLNYLLARSESEIDVFESVDKQRREEEMATWKKLVSGQGIDGSRPLPAMLPSRLVTDDDLKEFYEKMKLYEVPKTAVASNVGVKRKGEYLGGLDTQQYGRGKRAREVRSYEEQLTEEEFEKMCQADSPESPKLKEEIIERNLPKGTSIELVDSSEPLISPVQQPPQMVEVLQEPQQQNKDATPSKRGRGRPRRTTTEKSPTAALPPAPSGVGKVDVGLQRGIDSSPLATSTPNACSSSTPDLQPSALSHSSTPGSQTTPTGPSAVIQSRGQGRKAHSGGQAPRRRGKKQEPVSHAVADSLSALSPKVNEEPQIKSPLDGQTINTSETTSTAPLANIVAVECSSGAKDARIALDSHSALPSADTTIPQSCPTVPSIPVQVRGQGKKGQTGTGTPRRRGKKQAQVAPAIPDVSAGQDSKLNPQPLEKSADSLKGNQEDAQAQMEVMPAQVQRISAPATGGGEDKKSIEHNDFVGHQEQPESSSGVHEDTVISLGPAAGLIQNADLHGKASVTKEVSSEGSASKGNSDECHNNEGGAAQAVPVLSKTLTEVVNNQSSDNKVHTAMTMVNTALVSSSPTDCLSAANPLESANKTMNQLAANITSSSQAFPTYSSVASVPHSAPLCAPESVPGRRQGRKTPNRTEAPKRRGRKPAAPDGSSGQDPKPNPLGNKAVAVRSKQETATHEVSNVIQVHAAEVPSPGGLVGQDPKRKETPAIPAFSRIQTADISDVARVMKEIFSDTCLSKAKVGESSGNESRNLPADPLSSVEVAKNHCPVSEVCSNLPAQEKAAPSSDVPIDDHKKQPVAESDSGSVKKQPVAEGDVTEDDSGPVKEHVSETDACKPECKAAAVPVSISELKNNENSLMECLNSPALEKTAPSIGVQIDIQKSLNGSEANSNATLPVMASVPQTEALKPEWEAPTVSKTTVDADSRKFPNENHDMQCVKSPSLEKAAPFVGLDKMLPGIVVEAKEAGGNAPTVIEASLSGADGFEPECAVTSCSENIADSRKDLTDNSVMECLNTPALERDAPSCDILIDKNEEQPGIEVNAKELGAQGGAVDEADSDHVEVCDVKDKATEAQASAGPTSETALVVSNLSNDDHIKPSGTVAVAMGSDDFAVVDLTPVSETIALQLECKDTVGESNMEIECRVPSCAGAQRSESPDGFGNTEYNHVQVGNAEVRSLEDLLKSGETDNTELVHDEHRGKDLSVEVERSASHSIDACKVENCNDTEPMEVTTIESSNMEVTQNDKCRTEPQTEDTSLKSGDSENIELISNECPGQHLSLEVEIFEGDTAEMCKDGKPSEAEPREVIAVESANIELQNDQGRSEPQSNDHLPKSASLDSDNMDRAFNEHAEQPVLLEVEISSGDSVQACNFEKPSEKEPIVTVELESGNKPNDQGRTELQAEDPVLKSDDTELVDEDVGQHLSPENGKSKGDSVQACNVEKPSEAEPMITHVGQLLSPEDEKSKGDSVQACNVEKPSETEPTITVESGNTPNDRGRTELLSDDPVLTSGDMELFDKHVGQHLSPEDEKSKGDSVQACNVEPLEAESMEVITVESGNTPNDQCRTELQSEDPLLKSDDPNNTEPVDNKHGGKHLSPEVERSEGDFVQICNIETMEVSLVESANEQNDQRQTKLQSEDPSLKSVDSNNTQLIDNSENALQAEPTEVPIVDSASTQNDEGRTELLCVEPSGSPKQPTDGSNEVSNMEIEPVEAKVSSLTQNEANS</sequence>